<evidence type="ECO:0000313" key="1">
    <source>
        <dbReference type="EMBL" id="RJT30819.1"/>
    </source>
</evidence>
<reference evidence="1 2" key="1">
    <citation type="submission" date="2018-09" db="EMBL/GenBank/DDBJ databases">
        <title>Mesorhizobium carmichaelinearum sp. nov. isolated from Carmichaelinea spp. root nodules in New Zealand.</title>
        <authorList>
            <person name="De Meyer S.E."/>
        </authorList>
    </citation>
    <scope>NUCLEOTIDE SEQUENCE [LARGE SCALE GENOMIC DNA]</scope>
    <source>
        <strain evidence="1 2">ICMP19557</strain>
    </source>
</reference>
<sequence length="215" mass="24000">MQPATDLVKLRDSVISRVRRLRQIASAISAPFGSDDRRALAFVTIELDNLVVVGLRQYTKSSLLRSRTAAGARITATVQPVSTEEAAAFIYRTLNPRGYSNRGSPSRIVERDEITFRDPKDTEKVLLEYSVSNLPNLTLALSLNAEVFSEAKIFRHFFAHRARNTYEAVQAFAANLGIFAVDMPEHLILRGRPGTGVRFLDGWLADVEIFFDLAT</sequence>
<comment type="caution">
    <text evidence="1">The sequence shown here is derived from an EMBL/GenBank/DDBJ whole genome shotgun (WGS) entry which is preliminary data.</text>
</comment>
<organism evidence="1 2">
    <name type="scientific">Mesorhizobium waimense</name>
    <dbReference type="NCBI Taxonomy" id="1300307"/>
    <lineage>
        <taxon>Bacteria</taxon>
        <taxon>Pseudomonadati</taxon>
        <taxon>Pseudomonadota</taxon>
        <taxon>Alphaproteobacteria</taxon>
        <taxon>Hyphomicrobiales</taxon>
        <taxon>Phyllobacteriaceae</taxon>
        <taxon>Mesorhizobium</taxon>
    </lineage>
</organism>
<accession>A0A3A5KEL6</accession>
<name>A0A3A5KEL6_9HYPH</name>
<proteinExistence type="predicted"/>
<dbReference type="AlphaFoldDB" id="A0A3A5KEL6"/>
<evidence type="ECO:0000313" key="2">
    <source>
        <dbReference type="Proteomes" id="UP000272706"/>
    </source>
</evidence>
<protein>
    <submittedName>
        <fullName evidence="1">Uncharacterized protein</fullName>
    </submittedName>
</protein>
<dbReference type="Proteomes" id="UP000272706">
    <property type="component" value="Unassembled WGS sequence"/>
</dbReference>
<dbReference type="EMBL" id="QZWZ01000034">
    <property type="protein sequence ID" value="RJT30819.1"/>
    <property type="molecule type" value="Genomic_DNA"/>
</dbReference>
<gene>
    <name evidence="1" type="ORF">D3227_29925</name>
</gene>
<keyword evidence="2" id="KW-1185">Reference proteome</keyword>